<feature type="region of interest" description="Disordered" evidence="6">
    <location>
        <begin position="280"/>
        <end position="304"/>
    </location>
</feature>
<dbReference type="PROSITE" id="PS00108">
    <property type="entry name" value="PROTEIN_KINASE_ST"/>
    <property type="match status" value="1"/>
</dbReference>
<dbReference type="PROSITE" id="PS50011">
    <property type="entry name" value="PROTEIN_KINASE_DOM"/>
    <property type="match status" value="1"/>
</dbReference>
<organism evidence="9 10">
    <name type="scientific">Streptomyces atratus</name>
    <dbReference type="NCBI Taxonomy" id="1893"/>
    <lineage>
        <taxon>Bacteria</taxon>
        <taxon>Bacillati</taxon>
        <taxon>Actinomycetota</taxon>
        <taxon>Actinomycetes</taxon>
        <taxon>Kitasatosporales</taxon>
        <taxon>Streptomycetaceae</taxon>
        <taxon>Streptomyces</taxon>
    </lineage>
</organism>
<dbReference type="SUPFAM" id="SSF56112">
    <property type="entry name" value="Protein kinase-like (PK-like)"/>
    <property type="match status" value="1"/>
</dbReference>
<dbReference type="Gene3D" id="3.30.200.20">
    <property type="entry name" value="Phosphorylase Kinase, domain 1"/>
    <property type="match status" value="1"/>
</dbReference>
<evidence type="ECO:0000256" key="1">
    <source>
        <dbReference type="ARBA" id="ARBA00022679"/>
    </source>
</evidence>
<dbReference type="STRING" id="1893.SAMN02787144_102576"/>
<keyword evidence="2 5" id="KW-0547">Nucleotide-binding</keyword>
<dbReference type="Pfam" id="PF00069">
    <property type="entry name" value="Pkinase"/>
    <property type="match status" value="1"/>
</dbReference>
<keyword evidence="7" id="KW-0472">Membrane</keyword>
<dbReference type="InterPro" id="IPR017441">
    <property type="entry name" value="Protein_kinase_ATP_BS"/>
</dbReference>
<evidence type="ECO:0000256" key="6">
    <source>
        <dbReference type="SAM" id="MobiDB-lite"/>
    </source>
</evidence>
<dbReference type="AlphaFoldDB" id="A0A1K2F0U4"/>
<evidence type="ECO:0000256" key="5">
    <source>
        <dbReference type="PROSITE-ProRule" id="PRU10141"/>
    </source>
</evidence>
<feature type="domain" description="Protein kinase" evidence="8">
    <location>
        <begin position="12"/>
        <end position="260"/>
    </location>
</feature>
<evidence type="ECO:0000256" key="7">
    <source>
        <dbReference type="SAM" id="Phobius"/>
    </source>
</evidence>
<protein>
    <submittedName>
        <fullName evidence="9">Serine/threonine protein kinase</fullName>
    </submittedName>
</protein>
<evidence type="ECO:0000256" key="3">
    <source>
        <dbReference type="ARBA" id="ARBA00022777"/>
    </source>
</evidence>
<dbReference type="SMART" id="SM00220">
    <property type="entry name" value="S_TKc"/>
    <property type="match status" value="1"/>
</dbReference>
<dbReference type="PROSITE" id="PS00107">
    <property type="entry name" value="PROTEIN_KINASE_ATP"/>
    <property type="match status" value="1"/>
</dbReference>
<keyword evidence="7" id="KW-0812">Transmembrane</keyword>
<feature type="transmembrane region" description="Helical" evidence="7">
    <location>
        <begin position="307"/>
        <end position="329"/>
    </location>
</feature>
<proteinExistence type="predicted"/>
<sequence>MATGDPRRVGPYRLVGKLGRGGMGQVFLGRSQGGRMVAVKLVNPELAEDTEFRRRFALEAEAARKVGGFYTAQVVDAGVDDDRPWLVTAYIPGPSLQQAVRTHGPLPYSALRVLGSGLAEGLAAIHDCGLVHRDLKPANVILADDGPRVIDFGIARALDSAHLTASVIGTPGFMSPEQCLGRETGPASDVFALGCVLVYAATGHSPYGQGSAAAIHYRTVHEAPDLTGVPPELVPFLTACLATEPELRPTVAKALEHLATSTDDTEWLPAGVSAMVRERREETKVLPPDEIPSDPGTGGPSRRRGRIALLASGGLVLAAAAVWGAVAWLGGPDRSDDNAAGHGSPRATGSKGPSAGSTDPCDIIDRDIIQESVLVDTGTPGGYSSGSETMRSCKWQTAQFGDPDTDMDGYYTLVYAPSRIEVISKDRRRDSVDLSGIPDAQAYSNAAETGCEVSWPTSFGYAVVFGTEGDNILGGDCVFVARFAQAVYPKVPE</sequence>
<keyword evidence="9" id="KW-0723">Serine/threonine-protein kinase</keyword>
<accession>A0A1K2F0U4</accession>
<dbReference type="Gene3D" id="1.10.510.10">
    <property type="entry name" value="Transferase(Phosphotransferase) domain 1"/>
    <property type="match status" value="1"/>
</dbReference>
<evidence type="ECO:0000256" key="4">
    <source>
        <dbReference type="ARBA" id="ARBA00022840"/>
    </source>
</evidence>
<keyword evidence="3 9" id="KW-0418">Kinase</keyword>
<keyword evidence="1" id="KW-0808">Transferase</keyword>
<evidence type="ECO:0000313" key="9">
    <source>
        <dbReference type="EMBL" id="SFY40613.1"/>
    </source>
</evidence>
<dbReference type="GO" id="GO:0005524">
    <property type="term" value="F:ATP binding"/>
    <property type="evidence" value="ECO:0007669"/>
    <property type="project" value="UniProtKB-UniRule"/>
</dbReference>
<name>A0A1K2F0U4_STRAR</name>
<dbReference type="EMBL" id="FPJO01000025">
    <property type="protein sequence ID" value="SFY40613.1"/>
    <property type="molecule type" value="Genomic_DNA"/>
</dbReference>
<gene>
    <name evidence="9" type="ORF">SAMN02787144_102576</name>
</gene>
<evidence type="ECO:0000259" key="8">
    <source>
        <dbReference type="PROSITE" id="PS50011"/>
    </source>
</evidence>
<dbReference type="PANTHER" id="PTHR43289:SF34">
    <property type="entry name" value="SERINE_THREONINE-PROTEIN KINASE YBDM-RELATED"/>
    <property type="match status" value="1"/>
</dbReference>
<evidence type="ECO:0000256" key="2">
    <source>
        <dbReference type="ARBA" id="ARBA00022741"/>
    </source>
</evidence>
<dbReference type="PANTHER" id="PTHR43289">
    <property type="entry name" value="MITOGEN-ACTIVATED PROTEIN KINASE KINASE KINASE 20-RELATED"/>
    <property type="match status" value="1"/>
</dbReference>
<dbReference type="InterPro" id="IPR000719">
    <property type="entry name" value="Prot_kinase_dom"/>
</dbReference>
<feature type="region of interest" description="Disordered" evidence="6">
    <location>
        <begin position="336"/>
        <end position="362"/>
    </location>
</feature>
<dbReference type="CDD" id="cd14014">
    <property type="entry name" value="STKc_PknB_like"/>
    <property type="match status" value="1"/>
</dbReference>
<dbReference type="InterPro" id="IPR011009">
    <property type="entry name" value="Kinase-like_dom_sf"/>
</dbReference>
<feature type="binding site" evidence="5">
    <location>
        <position position="40"/>
    </location>
    <ligand>
        <name>ATP</name>
        <dbReference type="ChEBI" id="CHEBI:30616"/>
    </ligand>
</feature>
<keyword evidence="7" id="KW-1133">Transmembrane helix</keyword>
<keyword evidence="4 5" id="KW-0067">ATP-binding</keyword>
<dbReference type="InterPro" id="IPR008271">
    <property type="entry name" value="Ser/Thr_kinase_AS"/>
</dbReference>
<evidence type="ECO:0000313" key="10">
    <source>
        <dbReference type="Proteomes" id="UP000181909"/>
    </source>
</evidence>
<reference evidence="9 10" key="1">
    <citation type="submission" date="2016-11" db="EMBL/GenBank/DDBJ databases">
        <authorList>
            <person name="Jaros S."/>
            <person name="Januszkiewicz K."/>
            <person name="Wedrychowicz H."/>
        </authorList>
    </citation>
    <scope>NUCLEOTIDE SEQUENCE [LARGE SCALE GENOMIC DNA]</scope>
    <source>
        <strain evidence="9 10">OK807</strain>
    </source>
</reference>
<dbReference type="Proteomes" id="UP000181909">
    <property type="component" value="Unassembled WGS sequence"/>
</dbReference>
<dbReference type="GO" id="GO:0004674">
    <property type="term" value="F:protein serine/threonine kinase activity"/>
    <property type="evidence" value="ECO:0007669"/>
    <property type="project" value="UniProtKB-KW"/>
</dbReference>